<feature type="domain" description="Methyl-accepting transducer" evidence="7">
    <location>
        <begin position="161"/>
        <end position="390"/>
    </location>
</feature>
<dbReference type="EMBL" id="VJON01000023">
    <property type="protein sequence ID" value="TSE33899.1"/>
    <property type="molecule type" value="Genomic_DNA"/>
</dbReference>
<evidence type="ECO:0000256" key="5">
    <source>
        <dbReference type="SAM" id="MobiDB-lite"/>
    </source>
</evidence>
<dbReference type="GO" id="GO:0006935">
    <property type="term" value="P:chemotaxis"/>
    <property type="evidence" value="ECO:0007669"/>
    <property type="project" value="InterPro"/>
</dbReference>
<feature type="transmembrane region" description="Helical" evidence="6">
    <location>
        <begin position="12"/>
        <end position="37"/>
    </location>
</feature>
<gene>
    <name evidence="9" type="primary">trg_1</name>
    <name evidence="9" type="ORF">Tchar_01562</name>
</gene>
<dbReference type="PROSITE" id="PS50111">
    <property type="entry name" value="CHEMOTAXIS_TRANSDUC_2"/>
    <property type="match status" value="1"/>
</dbReference>
<dbReference type="PROSITE" id="PS50885">
    <property type="entry name" value="HAMP"/>
    <property type="match status" value="1"/>
</dbReference>
<keyword evidence="10" id="KW-1185">Reference proteome</keyword>
<dbReference type="PRINTS" id="PR00260">
    <property type="entry name" value="CHEMTRNSDUCR"/>
</dbReference>
<dbReference type="InterPro" id="IPR004090">
    <property type="entry name" value="Chemotax_Me-accpt_rcpt"/>
</dbReference>
<evidence type="ECO:0000259" key="7">
    <source>
        <dbReference type="PROSITE" id="PS50111"/>
    </source>
</evidence>
<keyword evidence="6" id="KW-0812">Transmembrane</keyword>
<evidence type="ECO:0000256" key="3">
    <source>
        <dbReference type="ARBA" id="ARBA00029447"/>
    </source>
</evidence>
<keyword evidence="4" id="KW-0807">Transducer</keyword>
<evidence type="ECO:0000313" key="9">
    <source>
        <dbReference type="EMBL" id="TSE33899.1"/>
    </source>
</evidence>
<dbReference type="OrthoDB" id="9151832at2"/>
<protein>
    <submittedName>
        <fullName evidence="9">Methyl-accepting chemotaxis protein III</fullName>
    </submittedName>
</protein>
<dbReference type="SMART" id="SM00283">
    <property type="entry name" value="MA"/>
    <property type="match status" value="1"/>
</dbReference>
<evidence type="ECO:0000313" key="10">
    <source>
        <dbReference type="Proteomes" id="UP000318294"/>
    </source>
</evidence>
<name>A0A554XDN0_9BURK</name>
<dbReference type="InterPro" id="IPR003660">
    <property type="entry name" value="HAMP_dom"/>
</dbReference>
<feature type="compositionally biased region" description="Basic and acidic residues" evidence="5">
    <location>
        <begin position="430"/>
        <end position="439"/>
    </location>
</feature>
<accession>A0A554XDN0</accession>
<dbReference type="Pfam" id="PF00672">
    <property type="entry name" value="HAMP"/>
    <property type="match status" value="1"/>
</dbReference>
<keyword evidence="6" id="KW-1133">Transmembrane helix</keyword>
<dbReference type="GO" id="GO:0004888">
    <property type="term" value="F:transmembrane signaling receptor activity"/>
    <property type="evidence" value="ECO:0007669"/>
    <property type="project" value="InterPro"/>
</dbReference>
<keyword evidence="6" id="KW-0472">Membrane</keyword>
<dbReference type="RefSeq" id="WP_161595481.1">
    <property type="nucleotide sequence ID" value="NZ_VJON01000023.1"/>
</dbReference>
<dbReference type="InterPro" id="IPR004089">
    <property type="entry name" value="MCPsignal_dom"/>
</dbReference>
<dbReference type="SUPFAM" id="SSF58104">
    <property type="entry name" value="Methyl-accepting chemotaxis protein (MCP) signaling domain"/>
    <property type="match status" value="1"/>
</dbReference>
<organism evidence="9 10">
    <name type="scientific">Tepidimonas charontis</name>
    <dbReference type="NCBI Taxonomy" id="2267262"/>
    <lineage>
        <taxon>Bacteria</taxon>
        <taxon>Pseudomonadati</taxon>
        <taxon>Pseudomonadota</taxon>
        <taxon>Betaproteobacteria</taxon>
        <taxon>Burkholderiales</taxon>
        <taxon>Tepidimonas</taxon>
    </lineage>
</organism>
<dbReference type="PANTHER" id="PTHR43531">
    <property type="entry name" value="PROTEIN ICFG"/>
    <property type="match status" value="1"/>
</dbReference>
<keyword evidence="2" id="KW-0488">Methylation</keyword>
<reference evidence="9 10" key="1">
    <citation type="submission" date="2019-07" db="EMBL/GenBank/DDBJ databases">
        <title>Tepidimonas charontis SPSP-6 draft genome.</title>
        <authorList>
            <person name="Da Costa M.S."/>
            <person name="Froufe H.J.C."/>
            <person name="Egas C."/>
            <person name="Albuquerque L."/>
        </authorList>
    </citation>
    <scope>NUCLEOTIDE SEQUENCE [LARGE SCALE GENOMIC DNA]</scope>
    <source>
        <strain evidence="9 10">SPSP-6</strain>
    </source>
</reference>
<sequence length="439" mass="45930">MTGWMRAWSVRVRMLGAIGVVMALLLAVAGVGVWAVYHMQIAQHEALTLAWEATAGKTGEAFANEMIRLTERGETIKWQAVGALLAAAFVALLIVAPTTWANLRSIVVPVQQAQGMAVAIARGDLTTRADLGGQDELTELMRCLADMQASLARTVGEVRAAAQTIHHTSAAIAAGNADLSARTEQTAAHLRQTATSIDQITGNVRASSEAAQAAIELARHNAEAAERGGAQVAQVVATMDGIQAASQKIEHIIGVIDGIAFQTNILALNAAVEAARAGEAGRGFAVVAGEVRALAQRTSQAAREIKALITDSVQQVSEGTQRVHQAGATIRDIVAHADKVSAFIRSVTDATQQQAQALVQVNGAVAEVDQMTEQNAALVARSAQTAEQLRAQAQRLADSVAVFRLADGAGHPPLMPAAVRGHGDPSSYHGPERRRAPAA</sequence>
<dbReference type="Proteomes" id="UP000318294">
    <property type="component" value="Unassembled WGS sequence"/>
</dbReference>
<comment type="similarity">
    <text evidence="3">Belongs to the methyl-accepting chemotaxis (MCP) protein family.</text>
</comment>
<evidence type="ECO:0000256" key="6">
    <source>
        <dbReference type="SAM" id="Phobius"/>
    </source>
</evidence>
<evidence type="ECO:0000259" key="8">
    <source>
        <dbReference type="PROSITE" id="PS50885"/>
    </source>
</evidence>
<comment type="subcellular location">
    <subcellularLocation>
        <location evidence="1">Membrane</location>
    </subcellularLocation>
</comment>
<dbReference type="FunFam" id="1.10.287.950:FF:000001">
    <property type="entry name" value="Methyl-accepting chemotaxis sensory transducer"/>
    <property type="match status" value="1"/>
</dbReference>
<feature type="transmembrane region" description="Helical" evidence="6">
    <location>
        <begin position="76"/>
        <end position="96"/>
    </location>
</feature>
<proteinExistence type="inferred from homology"/>
<dbReference type="GO" id="GO:0007165">
    <property type="term" value="P:signal transduction"/>
    <property type="evidence" value="ECO:0007669"/>
    <property type="project" value="UniProtKB-KW"/>
</dbReference>
<feature type="region of interest" description="Disordered" evidence="5">
    <location>
        <begin position="413"/>
        <end position="439"/>
    </location>
</feature>
<dbReference type="PANTHER" id="PTHR43531:SF14">
    <property type="entry name" value="METHYL-ACCEPTING CHEMOTAXIS PROTEIN I-RELATED"/>
    <property type="match status" value="1"/>
</dbReference>
<feature type="domain" description="HAMP" evidence="8">
    <location>
        <begin position="104"/>
        <end position="156"/>
    </location>
</feature>
<dbReference type="SMART" id="SM00304">
    <property type="entry name" value="HAMP"/>
    <property type="match status" value="1"/>
</dbReference>
<dbReference type="CDD" id="cd06225">
    <property type="entry name" value="HAMP"/>
    <property type="match status" value="1"/>
</dbReference>
<dbReference type="GO" id="GO:0005886">
    <property type="term" value="C:plasma membrane"/>
    <property type="evidence" value="ECO:0007669"/>
    <property type="project" value="TreeGrafter"/>
</dbReference>
<evidence type="ECO:0000256" key="1">
    <source>
        <dbReference type="ARBA" id="ARBA00004370"/>
    </source>
</evidence>
<evidence type="ECO:0000256" key="2">
    <source>
        <dbReference type="ARBA" id="ARBA00022481"/>
    </source>
</evidence>
<dbReference type="Pfam" id="PF00015">
    <property type="entry name" value="MCPsignal"/>
    <property type="match status" value="1"/>
</dbReference>
<comment type="caution">
    <text evidence="9">The sequence shown here is derived from an EMBL/GenBank/DDBJ whole genome shotgun (WGS) entry which is preliminary data.</text>
</comment>
<dbReference type="InterPro" id="IPR051310">
    <property type="entry name" value="MCP_chemotaxis"/>
</dbReference>
<dbReference type="Gene3D" id="1.10.287.950">
    <property type="entry name" value="Methyl-accepting chemotaxis protein"/>
    <property type="match status" value="1"/>
</dbReference>
<dbReference type="AlphaFoldDB" id="A0A554XDN0"/>
<evidence type="ECO:0000256" key="4">
    <source>
        <dbReference type="PROSITE-ProRule" id="PRU00284"/>
    </source>
</evidence>